<keyword evidence="2 6" id="KW-0238">DNA-binding</keyword>
<dbReference type="PROSITE" id="PS51071">
    <property type="entry name" value="HTH_RPIR"/>
    <property type="match status" value="1"/>
</dbReference>
<keyword evidence="7" id="KW-1185">Reference proteome</keyword>
<accession>A0A1H3CMI1</accession>
<evidence type="ECO:0000313" key="6">
    <source>
        <dbReference type="EMBL" id="SDX55452.1"/>
    </source>
</evidence>
<dbReference type="SUPFAM" id="SSF46689">
    <property type="entry name" value="Homeodomain-like"/>
    <property type="match status" value="1"/>
</dbReference>
<dbReference type="SUPFAM" id="SSF53697">
    <property type="entry name" value="SIS domain"/>
    <property type="match status" value="1"/>
</dbReference>
<evidence type="ECO:0000259" key="5">
    <source>
        <dbReference type="PROSITE" id="PS51464"/>
    </source>
</evidence>
<dbReference type="InterPro" id="IPR001347">
    <property type="entry name" value="SIS_dom"/>
</dbReference>
<evidence type="ECO:0000256" key="3">
    <source>
        <dbReference type="ARBA" id="ARBA00023163"/>
    </source>
</evidence>
<dbReference type="GO" id="GO:0097367">
    <property type="term" value="F:carbohydrate derivative binding"/>
    <property type="evidence" value="ECO:0007669"/>
    <property type="project" value="InterPro"/>
</dbReference>
<evidence type="ECO:0000259" key="4">
    <source>
        <dbReference type="PROSITE" id="PS51071"/>
    </source>
</evidence>
<dbReference type="PANTHER" id="PTHR30514:SF1">
    <property type="entry name" value="HTH-TYPE TRANSCRIPTIONAL REGULATOR HEXR-RELATED"/>
    <property type="match status" value="1"/>
</dbReference>
<dbReference type="InterPro" id="IPR036388">
    <property type="entry name" value="WH-like_DNA-bd_sf"/>
</dbReference>
<dbReference type="RefSeq" id="WP_090243466.1">
    <property type="nucleotide sequence ID" value="NZ_FNOU01000003.1"/>
</dbReference>
<dbReference type="GO" id="GO:0003700">
    <property type="term" value="F:DNA-binding transcription factor activity"/>
    <property type="evidence" value="ECO:0007669"/>
    <property type="project" value="InterPro"/>
</dbReference>
<dbReference type="Pfam" id="PF01380">
    <property type="entry name" value="SIS"/>
    <property type="match status" value="1"/>
</dbReference>
<organism evidence="6 7">
    <name type="scientific">Eubacterium barkeri</name>
    <name type="common">Clostridium barkeri</name>
    <dbReference type="NCBI Taxonomy" id="1528"/>
    <lineage>
        <taxon>Bacteria</taxon>
        <taxon>Bacillati</taxon>
        <taxon>Bacillota</taxon>
        <taxon>Clostridia</taxon>
        <taxon>Eubacteriales</taxon>
        <taxon>Eubacteriaceae</taxon>
        <taxon>Eubacterium</taxon>
    </lineage>
</organism>
<dbReference type="STRING" id="1528.SAMN04488579_103162"/>
<gene>
    <name evidence="6" type="ORF">SAMN04488579_103162</name>
</gene>
<keyword evidence="1" id="KW-0805">Transcription regulation</keyword>
<dbReference type="InterPro" id="IPR047640">
    <property type="entry name" value="RpiR-like"/>
</dbReference>
<evidence type="ECO:0000256" key="1">
    <source>
        <dbReference type="ARBA" id="ARBA00023015"/>
    </source>
</evidence>
<evidence type="ECO:0000256" key="2">
    <source>
        <dbReference type="ARBA" id="ARBA00023125"/>
    </source>
</evidence>
<name>A0A1H3CMI1_EUBBA</name>
<dbReference type="Gene3D" id="1.10.10.10">
    <property type="entry name" value="Winged helix-like DNA-binding domain superfamily/Winged helix DNA-binding domain"/>
    <property type="match status" value="1"/>
</dbReference>
<dbReference type="AlphaFoldDB" id="A0A1H3CMI1"/>
<reference evidence="7" key="1">
    <citation type="submission" date="2016-10" db="EMBL/GenBank/DDBJ databases">
        <authorList>
            <person name="Varghese N."/>
            <person name="Submissions S."/>
        </authorList>
    </citation>
    <scope>NUCLEOTIDE SEQUENCE [LARGE SCALE GENOMIC DNA]</scope>
    <source>
        <strain evidence="7">VPI 5359</strain>
    </source>
</reference>
<dbReference type="CDD" id="cd05013">
    <property type="entry name" value="SIS_RpiR"/>
    <property type="match status" value="1"/>
</dbReference>
<feature type="domain" description="HTH rpiR-type" evidence="4">
    <location>
        <begin position="3"/>
        <end position="79"/>
    </location>
</feature>
<dbReference type="PROSITE" id="PS51464">
    <property type="entry name" value="SIS"/>
    <property type="match status" value="1"/>
</dbReference>
<dbReference type="EMBL" id="FNOU01000003">
    <property type="protein sequence ID" value="SDX55452.1"/>
    <property type="molecule type" value="Genomic_DNA"/>
</dbReference>
<dbReference type="OrthoDB" id="3684496at2"/>
<sequence>MCGEIQFEIRKNYRWLRPSEKKVADYLLSFEGEIETMTIIDLAHGAGVSQPTVIRFASALGFQGFKELKYQLMKADGLEHQGLVPQPLHGFKISSRDRMEDVPSNIVATAITMLRDTLMKMETEDFVQLIEKIIKARRVFVFGVENSHSVVSDLVTKLLYLGIDCLSYGDYYLQSVCANNLGPEDLAIAISYSGYSRNTIDVLKIAKKSGAATAAITNFEKSLIKRYGDLCLTTSSEQYMYGNAIFSRVTQHALVDMVYTGVLLSRFEIHTQIMDNNSRIISDRAYESLEEQEDLM</sequence>
<keyword evidence="3" id="KW-0804">Transcription</keyword>
<dbReference type="InterPro" id="IPR035472">
    <property type="entry name" value="RpiR-like_SIS"/>
</dbReference>
<dbReference type="Gene3D" id="3.40.50.10490">
    <property type="entry name" value="Glucose-6-phosphate isomerase like protein, domain 1"/>
    <property type="match status" value="1"/>
</dbReference>
<proteinExistence type="predicted"/>
<dbReference type="GO" id="GO:0003677">
    <property type="term" value="F:DNA binding"/>
    <property type="evidence" value="ECO:0007669"/>
    <property type="project" value="UniProtKB-KW"/>
</dbReference>
<dbReference type="InterPro" id="IPR009057">
    <property type="entry name" value="Homeodomain-like_sf"/>
</dbReference>
<evidence type="ECO:0000313" key="7">
    <source>
        <dbReference type="Proteomes" id="UP000199652"/>
    </source>
</evidence>
<dbReference type="InterPro" id="IPR000281">
    <property type="entry name" value="HTH_RpiR"/>
</dbReference>
<protein>
    <submittedName>
        <fullName evidence="6">DNA-binding transcriptional regulator, MurR/RpiR family, contains HTH and SIS domains</fullName>
    </submittedName>
</protein>
<dbReference type="GO" id="GO:1901135">
    <property type="term" value="P:carbohydrate derivative metabolic process"/>
    <property type="evidence" value="ECO:0007669"/>
    <property type="project" value="InterPro"/>
</dbReference>
<dbReference type="PANTHER" id="PTHR30514">
    <property type="entry name" value="GLUCOKINASE"/>
    <property type="match status" value="1"/>
</dbReference>
<dbReference type="Proteomes" id="UP000199652">
    <property type="component" value="Unassembled WGS sequence"/>
</dbReference>
<dbReference type="InterPro" id="IPR046348">
    <property type="entry name" value="SIS_dom_sf"/>
</dbReference>
<feature type="domain" description="SIS" evidence="5">
    <location>
        <begin position="129"/>
        <end position="268"/>
    </location>
</feature>
<dbReference type="Pfam" id="PF01418">
    <property type="entry name" value="HTH_6"/>
    <property type="match status" value="1"/>
</dbReference>